<evidence type="ECO:0000259" key="3">
    <source>
        <dbReference type="PROSITE" id="PS51304"/>
    </source>
</evidence>
<dbReference type="AlphaFoldDB" id="A0AAN5CRX5"/>
<dbReference type="PROSITE" id="PS51304">
    <property type="entry name" value="GALECTIN"/>
    <property type="match status" value="1"/>
</dbReference>
<dbReference type="InterPro" id="IPR001079">
    <property type="entry name" value="Galectin_CRD"/>
</dbReference>
<dbReference type="GO" id="GO:0030246">
    <property type="term" value="F:carbohydrate binding"/>
    <property type="evidence" value="ECO:0007669"/>
    <property type="project" value="UniProtKB-UniRule"/>
</dbReference>
<protein>
    <recommendedName>
        <fullName evidence="2">Galectin</fullName>
    </recommendedName>
</protein>
<evidence type="ECO:0000313" key="4">
    <source>
        <dbReference type="EMBL" id="GMR49472.1"/>
    </source>
</evidence>
<dbReference type="SMART" id="SM00908">
    <property type="entry name" value="Gal-bind_lectin"/>
    <property type="match status" value="1"/>
</dbReference>
<organism evidence="4 5">
    <name type="scientific">Pristionchus mayeri</name>
    <dbReference type="NCBI Taxonomy" id="1317129"/>
    <lineage>
        <taxon>Eukaryota</taxon>
        <taxon>Metazoa</taxon>
        <taxon>Ecdysozoa</taxon>
        <taxon>Nematoda</taxon>
        <taxon>Chromadorea</taxon>
        <taxon>Rhabditida</taxon>
        <taxon>Rhabditina</taxon>
        <taxon>Diplogasteromorpha</taxon>
        <taxon>Diplogasteroidea</taxon>
        <taxon>Neodiplogasteridae</taxon>
        <taxon>Pristionchus</taxon>
    </lineage>
</organism>
<dbReference type="InterPro" id="IPR013320">
    <property type="entry name" value="ConA-like_dom_sf"/>
</dbReference>
<evidence type="ECO:0000256" key="2">
    <source>
        <dbReference type="RuleBase" id="RU102079"/>
    </source>
</evidence>
<dbReference type="PANTHER" id="PTHR11346">
    <property type="entry name" value="GALECTIN"/>
    <property type="match status" value="1"/>
</dbReference>
<dbReference type="Proteomes" id="UP001328107">
    <property type="component" value="Unassembled WGS sequence"/>
</dbReference>
<dbReference type="SUPFAM" id="SSF49899">
    <property type="entry name" value="Concanavalin A-like lectins/glucanases"/>
    <property type="match status" value="1"/>
</dbReference>
<gene>
    <name evidence="4" type="ORF">PMAYCL1PPCAC_19667</name>
</gene>
<name>A0AAN5CRX5_9BILA</name>
<keyword evidence="5" id="KW-1185">Reference proteome</keyword>
<keyword evidence="1 2" id="KW-0430">Lectin</keyword>
<accession>A0AAN5CRX5</accession>
<feature type="domain" description="Galectin" evidence="3">
    <location>
        <begin position="8"/>
        <end position="136"/>
    </location>
</feature>
<dbReference type="EMBL" id="BTRK01000004">
    <property type="protein sequence ID" value="GMR49472.1"/>
    <property type="molecule type" value="Genomic_DNA"/>
</dbReference>
<comment type="caution">
    <text evidence="4">The sequence shown here is derived from an EMBL/GenBank/DDBJ whole genome shotgun (WGS) entry which is preliminary data.</text>
</comment>
<dbReference type="PANTHER" id="PTHR11346:SF147">
    <property type="entry name" value="GALECTIN"/>
    <property type="match status" value="1"/>
</dbReference>
<dbReference type="Pfam" id="PF00337">
    <property type="entry name" value="Gal-bind_lectin"/>
    <property type="match status" value="1"/>
</dbReference>
<reference evidence="5" key="1">
    <citation type="submission" date="2022-10" db="EMBL/GenBank/DDBJ databases">
        <title>Genome assembly of Pristionchus species.</title>
        <authorList>
            <person name="Yoshida K."/>
            <person name="Sommer R.J."/>
        </authorList>
    </citation>
    <scope>NUCLEOTIDE SEQUENCE [LARGE SCALE GENOMIC DNA]</scope>
    <source>
        <strain evidence="5">RS5460</strain>
    </source>
</reference>
<sequence>MTDLFNPPSEFSIGGFGVGRTIRFTVEPHNGAAQFTINLKTASDFAFYFFVNYKERYYVCSYTKDKILQTGKRIDDNFPFPAGKSFILQFVRDEGGINVKYGDRILTSFIPRELDSSKIRTVQIQGEVRIDLVTILH</sequence>
<evidence type="ECO:0000313" key="5">
    <source>
        <dbReference type="Proteomes" id="UP001328107"/>
    </source>
</evidence>
<dbReference type="Gene3D" id="2.60.120.200">
    <property type="match status" value="1"/>
</dbReference>
<dbReference type="InterPro" id="IPR044156">
    <property type="entry name" value="Galectin-like"/>
</dbReference>
<evidence type="ECO:0000256" key="1">
    <source>
        <dbReference type="ARBA" id="ARBA00022734"/>
    </source>
</evidence>
<dbReference type="SMART" id="SM00276">
    <property type="entry name" value="GLECT"/>
    <property type="match status" value="1"/>
</dbReference>
<proteinExistence type="predicted"/>